<dbReference type="AlphaFoldDB" id="A0A9P6F0N6"/>
<proteinExistence type="predicted"/>
<comment type="caution">
    <text evidence="2">The sequence shown here is derived from an EMBL/GenBank/DDBJ whole genome shotgun (WGS) entry which is preliminary data.</text>
</comment>
<feature type="non-terminal residue" evidence="2">
    <location>
        <position position="108"/>
    </location>
</feature>
<name>A0A9P6F0N6_9FUNG</name>
<gene>
    <name evidence="2" type="ORF">BGW38_009948</name>
</gene>
<feature type="compositionally biased region" description="Basic and acidic residues" evidence="1">
    <location>
        <begin position="42"/>
        <end position="52"/>
    </location>
</feature>
<accession>A0A9P6F0N6</accession>
<organism evidence="2 3">
    <name type="scientific">Lunasporangiospora selenospora</name>
    <dbReference type="NCBI Taxonomy" id="979761"/>
    <lineage>
        <taxon>Eukaryota</taxon>
        <taxon>Fungi</taxon>
        <taxon>Fungi incertae sedis</taxon>
        <taxon>Mucoromycota</taxon>
        <taxon>Mortierellomycotina</taxon>
        <taxon>Mortierellomycetes</taxon>
        <taxon>Mortierellales</taxon>
        <taxon>Mortierellaceae</taxon>
        <taxon>Lunasporangiospora</taxon>
    </lineage>
</organism>
<feature type="compositionally biased region" description="Low complexity" evidence="1">
    <location>
        <begin position="27"/>
        <end position="36"/>
    </location>
</feature>
<evidence type="ECO:0000313" key="2">
    <source>
        <dbReference type="EMBL" id="KAF9539302.1"/>
    </source>
</evidence>
<keyword evidence="3" id="KW-1185">Reference proteome</keyword>
<reference evidence="2" key="1">
    <citation type="journal article" date="2020" name="Fungal Divers.">
        <title>Resolving the Mortierellaceae phylogeny through synthesis of multi-gene phylogenetics and phylogenomics.</title>
        <authorList>
            <person name="Vandepol N."/>
            <person name="Liber J."/>
            <person name="Desiro A."/>
            <person name="Na H."/>
            <person name="Kennedy M."/>
            <person name="Barry K."/>
            <person name="Grigoriev I.V."/>
            <person name="Miller A.N."/>
            <person name="O'Donnell K."/>
            <person name="Stajich J.E."/>
            <person name="Bonito G."/>
        </authorList>
    </citation>
    <scope>NUCLEOTIDE SEQUENCE</scope>
    <source>
        <strain evidence="2">KOD1015</strain>
    </source>
</reference>
<evidence type="ECO:0000313" key="3">
    <source>
        <dbReference type="Proteomes" id="UP000780801"/>
    </source>
</evidence>
<evidence type="ECO:0000256" key="1">
    <source>
        <dbReference type="SAM" id="MobiDB-lite"/>
    </source>
</evidence>
<dbReference type="EMBL" id="JAABOA010007638">
    <property type="protein sequence ID" value="KAF9539302.1"/>
    <property type="molecule type" value="Genomic_DNA"/>
</dbReference>
<dbReference type="Proteomes" id="UP000780801">
    <property type="component" value="Unassembled WGS sequence"/>
</dbReference>
<feature type="region of interest" description="Disordered" evidence="1">
    <location>
        <begin position="1"/>
        <end position="108"/>
    </location>
</feature>
<sequence>MDGDPLARSAKDRDTPSPTVQPPSPSAAPNTSTTATGHRTARFGERDRRTASHESQTINRPNTTTPPPFPKDSTPDTEDLDEPAGSIITNSDLPQVIEVMKDEDEQEL</sequence>
<protein>
    <submittedName>
        <fullName evidence="2">Uncharacterized protein</fullName>
    </submittedName>
</protein>